<name>A0A849SBZ1_UNCEI</name>
<dbReference type="Proteomes" id="UP000580839">
    <property type="component" value="Unassembled WGS sequence"/>
</dbReference>
<sequence length="248" mass="27884">MWWLQPVSQALGLMLLGAYATWAALQGEHYLLTVGGRDYLSPFYSPLLKPSWWPFSPAILVLGAPMGFRTTCYYYRKAYYRAFFADPPACAVGEPRGAGYTGESKFPFILQNLHRYFLYLAMPILVFLWWDVVRAFTIDGAFGIGGGSLVILASTTFLTLYTFSCHSLRHLIGGRLDCFSCVVAGESQRKLWSGASWLNGHHMAWAWWSLFAVCFADFYVRMCSMGLFNDPILMTFKQLFSTAGGVGL</sequence>
<feature type="transmembrane region" description="Helical" evidence="1">
    <location>
        <begin position="51"/>
        <end position="68"/>
    </location>
</feature>
<keyword evidence="1" id="KW-1133">Transmembrane helix</keyword>
<keyword evidence="1" id="KW-0812">Transmembrane</keyword>
<protein>
    <submittedName>
        <fullName evidence="2">Succinate dehydrogenase</fullName>
    </submittedName>
</protein>
<evidence type="ECO:0000313" key="2">
    <source>
        <dbReference type="EMBL" id="NOT32892.1"/>
    </source>
</evidence>
<organism evidence="2 3">
    <name type="scientific">Eiseniibacteriota bacterium</name>
    <dbReference type="NCBI Taxonomy" id="2212470"/>
    <lineage>
        <taxon>Bacteria</taxon>
        <taxon>Candidatus Eiseniibacteriota</taxon>
    </lineage>
</organism>
<proteinExistence type="predicted"/>
<comment type="caution">
    <text evidence="2">The sequence shown here is derived from an EMBL/GenBank/DDBJ whole genome shotgun (WGS) entry which is preliminary data.</text>
</comment>
<accession>A0A849SBZ1</accession>
<reference evidence="2 3" key="1">
    <citation type="submission" date="2020-04" db="EMBL/GenBank/DDBJ databases">
        <title>Metagenomic profiling of ammonia- and methane-oxidizing microorganisms in a Dutch drinking water treatment plant.</title>
        <authorList>
            <person name="Poghosyan L."/>
            <person name="Leucker S."/>
        </authorList>
    </citation>
    <scope>NUCLEOTIDE SEQUENCE [LARGE SCALE GENOMIC DNA]</scope>
    <source>
        <strain evidence="2">S-RSF-IL-03</strain>
    </source>
</reference>
<feature type="transmembrane region" description="Helical" evidence="1">
    <location>
        <begin position="142"/>
        <end position="163"/>
    </location>
</feature>
<dbReference type="AlphaFoldDB" id="A0A849SBZ1"/>
<keyword evidence="1" id="KW-0472">Membrane</keyword>
<gene>
    <name evidence="2" type="ORF">HOP12_01845</name>
</gene>
<evidence type="ECO:0000256" key="1">
    <source>
        <dbReference type="SAM" id="Phobius"/>
    </source>
</evidence>
<feature type="transmembrane region" description="Helical" evidence="1">
    <location>
        <begin position="113"/>
        <end position="130"/>
    </location>
</feature>
<dbReference type="EMBL" id="JABFRW010000020">
    <property type="protein sequence ID" value="NOT32892.1"/>
    <property type="molecule type" value="Genomic_DNA"/>
</dbReference>
<evidence type="ECO:0000313" key="3">
    <source>
        <dbReference type="Proteomes" id="UP000580839"/>
    </source>
</evidence>